<evidence type="ECO:0000313" key="4">
    <source>
        <dbReference type="Proteomes" id="UP001610446"/>
    </source>
</evidence>
<keyword evidence="4" id="KW-1185">Reference proteome</keyword>
<dbReference type="EMBL" id="JBFXLU010000160">
    <property type="protein sequence ID" value="KAL2837479.1"/>
    <property type="molecule type" value="Genomic_DNA"/>
</dbReference>
<organism evidence="3 4">
    <name type="scientific">Aspergillus pseudoustus</name>
    <dbReference type="NCBI Taxonomy" id="1810923"/>
    <lineage>
        <taxon>Eukaryota</taxon>
        <taxon>Fungi</taxon>
        <taxon>Dikarya</taxon>
        <taxon>Ascomycota</taxon>
        <taxon>Pezizomycotina</taxon>
        <taxon>Eurotiomycetes</taxon>
        <taxon>Eurotiomycetidae</taxon>
        <taxon>Eurotiales</taxon>
        <taxon>Aspergillaceae</taxon>
        <taxon>Aspergillus</taxon>
        <taxon>Aspergillus subgen. Nidulantes</taxon>
    </lineage>
</organism>
<feature type="signal peptide" evidence="2">
    <location>
        <begin position="1"/>
        <end position="28"/>
    </location>
</feature>
<evidence type="ECO:0000256" key="2">
    <source>
        <dbReference type="SAM" id="SignalP"/>
    </source>
</evidence>
<proteinExistence type="predicted"/>
<sequence length="510" mass="56626">MFVPRGSNALARIVIWLLLFWTAPSVIADEGFCDSTNINEPIGIDLGYQYIGASYANSTTIFTPLALLRDDEYVGVISQLATEHSERANLKKLFGDRDGSSYAKFNLLITQLASKLIAQIPYIDHPYVELITSTTSRVYTSVSAQIRQFIRTVLLLLRSRAGPEPLTLAKVEETFTRVFLDLQASALADTGTKLSFALIGIPDFFNETIAGIVVAASRKAGIETGAHALPRTMLTHFENPAVPEGSSVLVLHQGMHHCGIRAFAEGGSRAGSRKPARGHLTKRKKMKVQDESPTPRNFYLPLDPWRSQIIHQRLMGAVIRSNPELQTQLEIGADQNILLASVVQARLLLKQRDLGVVYLGLESRSADFHTTIGEDVEEGDYLDEVPLRLDDWWVYGSDPGVELTREAVVEADADYVRTLSRMITSFVNATRETPDFQQNFDHVAILTDWVDGDLVHRAVKTALGEEIPLVGGSLSDLYMVADGAARMSLIRRQNLLRMRGEEYDFAHDEL</sequence>
<feature type="region of interest" description="Disordered" evidence="1">
    <location>
        <begin position="266"/>
        <end position="293"/>
    </location>
</feature>
<name>A0ABR4JD16_9EURO</name>
<gene>
    <name evidence="3" type="ORF">BJY01DRAFT_220949</name>
</gene>
<keyword evidence="2" id="KW-0732">Signal</keyword>
<feature type="compositionally biased region" description="Basic residues" evidence="1">
    <location>
        <begin position="271"/>
        <end position="286"/>
    </location>
</feature>
<protein>
    <submittedName>
        <fullName evidence="3">Uncharacterized protein</fullName>
    </submittedName>
</protein>
<evidence type="ECO:0000313" key="3">
    <source>
        <dbReference type="EMBL" id="KAL2837479.1"/>
    </source>
</evidence>
<comment type="caution">
    <text evidence="3">The sequence shown here is derived from an EMBL/GenBank/DDBJ whole genome shotgun (WGS) entry which is preliminary data.</text>
</comment>
<feature type="chain" id="PRO_5046067683" evidence="2">
    <location>
        <begin position="29"/>
        <end position="510"/>
    </location>
</feature>
<accession>A0ABR4JD16</accession>
<evidence type="ECO:0000256" key="1">
    <source>
        <dbReference type="SAM" id="MobiDB-lite"/>
    </source>
</evidence>
<reference evidence="3 4" key="1">
    <citation type="submission" date="2024-07" db="EMBL/GenBank/DDBJ databases">
        <title>Section-level genome sequencing and comparative genomics of Aspergillus sections Usti and Cavernicolus.</title>
        <authorList>
            <consortium name="Lawrence Berkeley National Laboratory"/>
            <person name="Nybo J.L."/>
            <person name="Vesth T.C."/>
            <person name="Theobald S."/>
            <person name="Frisvad J.C."/>
            <person name="Larsen T.O."/>
            <person name="Kjaerboelling I."/>
            <person name="Rothschild-Mancinelli K."/>
            <person name="Lyhne E.K."/>
            <person name="Kogle M.E."/>
            <person name="Barry K."/>
            <person name="Clum A."/>
            <person name="Na H."/>
            <person name="Ledsgaard L."/>
            <person name="Lin J."/>
            <person name="Lipzen A."/>
            <person name="Kuo A."/>
            <person name="Riley R."/>
            <person name="Mondo S."/>
            <person name="Labutti K."/>
            <person name="Haridas S."/>
            <person name="Pangalinan J."/>
            <person name="Salamov A.A."/>
            <person name="Simmons B.A."/>
            <person name="Magnuson J.K."/>
            <person name="Chen J."/>
            <person name="Drula E."/>
            <person name="Henrissat B."/>
            <person name="Wiebenga A."/>
            <person name="Lubbers R.J."/>
            <person name="Gomes A.C."/>
            <person name="Makela M.R."/>
            <person name="Stajich J."/>
            <person name="Grigoriev I.V."/>
            <person name="Mortensen U.H."/>
            <person name="De Vries R.P."/>
            <person name="Baker S.E."/>
            <person name="Andersen M.R."/>
        </authorList>
    </citation>
    <scope>NUCLEOTIDE SEQUENCE [LARGE SCALE GENOMIC DNA]</scope>
    <source>
        <strain evidence="3 4">CBS 123904</strain>
    </source>
</reference>
<dbReference type="Proteomes" id="UP001610446">
    <property type="component" value="Unassembled WGS sequence"/>
</dbReference>